<feature type="compositionally biased region" description="Basic residues" evidence="1">
    <location>
        <begin position="35"/>
        <end position="49"/>
    </location>
</feature>
<dbReference type="Proteomes" id="UP000003824">
    <property type="component" value="Unassembled WGS sequence"/>
</dbReference>
<evidence type="ECO:0000313" key="2">
    <source>
        <dbReference type="EMBL" id="EFE72406.2"/>
    </source>
</evidence>
<dbReference type="EMBL" id="DS999641">
    <property type="protein sequence ID" value="EFE72406.2"/>
    <property type="molecule type" value="Genomic_DNA"/>
</dbReference>
<name>D5ZQG4_STRV1</name>
<accession>D5ZQG4</accession>
<sequence length="286" mass="31657">MMSHDRPAAPMAPRGLRQPLRDVRRPAGPAVQAVVRHRLHRRRRPPRHRPAPEGRRPRPYPPRGCPQGAPPLNARLPQEESTVMAEELKTQQQFDAFAEEVATALGTHCRTAPLPGYGRGLARLIVDDEDRALRLCQPDARRPQRLKVFAGLPDEQRVAAPSIQVSTISAAHVAREIKRRLYPLHAQAMEQAAQLTAYQQTEAHARRAVAAAVAAALPGARIEEEHRRTRISWQHVPGPAGQHRPVQVDSLSVVVGPSGEWVQVDACGRPDSMLPMLTALTQVPRE</sequence>
<evidence type="ECO:0000256" key="1">
    <source>
        <dbReference type="SAM" id="MobiDB-lite"/>
    </source>
</evidence>
<dbReference type="eggNOG" id="ENOG5031GXP">
    <property type="taxonomic scope" value="Bacteria"/>
</dbReference>
<dbReference type="AlphaFoldDB" id="D5ZQG4"/>
<proteinExistence type="predicted"/>
<evidence type="ECO:0000313" key="3">
    <source>
        <dbReference type="Proteomes" id="UP000003824"/>
    </source>
</evidence>
<gene>
    <name evidence="2" type="ORF">SSFG_07641</name>
</gene>
<feature type="region of interest" description="Disordered" evidence="1">
    <location>
        <begin position="1"/>
        <end position="74"/>
    </location>
</feature>
<organism evidence="2 3">
    <name type="scientific">Streptomyces viridosporus (strain ATCC 14672 / DSM 40746 / JCM 4963 / KCTC 9882 / NRRL B-12104 / FH 1290)</name>
    <name type="common">Streptomyces ghanaensis</name>
    <dbReference type="NCBI Taxonomy" id="566461"/>
    <lineage>
        <taxon>Bacteria</taxon>
        <taxon>Bacillati</taxon>
        <taxon>Actinomycetota</taxon>
        <taxon>Actinomycetes</taxon>
        <taxon>Kitasatosporales</taxon>
        <taxon>Streptomycetaceae</taxon>
        <taxon>Streptomyces</taxon>
    </lineage>
</organism>
<reference evidence="3" key="1">
    <citation type="submission" date="2008-12" db="EMBL/GenBank/DDBJ databases">
        <title>Annotation of Streptomyces ghanaensis ATCC 14672.</title>
        <authorList>
            <consortium name="The Broad Institute Genome Sequencing Platform"/>
            <consortium name="Broad Institute Microbial Sequencing Center"/>
            <person name="Fischbach M."/>
            <person name="Ward D."/>
            <person name="Young S."/>
            <person name="Kodira C.D."/>
            <person name="Zeng Q."/>
            <person name="Koehrsen M."/>
            <person name="Godfrey P."/>
            <person name="Alvarado L."/>
            <person name="Berlin A.M."/>
            <person name="Borenstein D."/>
            <person name="Chen Z."/>
            <person name="Engels R."/>
            <person name="Freedman E."/>
            <person name="Gellesch M."/>
            <person name="Goldberg J."/>
            <person name="Griggs A."/>
            <person name="Gujja S."/>
            <person name="Heiman D.I."/>
            <person name="Hepburn T.A."/>
            <person name="Howarth C."/>
            <person name="Jen D."/>
            <person name="Larson L."/>
            <person name="Lewis B."/>
            <person name="Mehta T."/>
            <person name="Park D."/>
            <person name="Pearson M."/>
            <person name="Roberts A."/>
            <person name="Saif S."/>
            <person name="Shea T.D."/>
            <person name="Shenoy N."/>
            <person name="Sisk P."/>
            <person name="Stolte C."/>
            <person name="Sykes S.N."/>
            <person name="Walk T."/>
            <person name="White J."/>
            <person name="Yandava C."/>
            <person name="Straight P."/>
            <person name="Clardy J."/>
            <person name="Hung D."/>
            <person name="Kolter R."/>
            <person name="Mekalanos J."/>
            <person name="Walker S."/>
            <person name="Walsh C.T."/>
            <person name="Wieland B.L.C."/>
            <person name="Ilzarbe M."/>
            <person name="Galagan J."/>
            <person name="Nusbaum C."/>
            <person name="Birren B."/>
        </authorList>
    </citation>
    <scope>NUCLEOTIDE SEQUENCE [LARGE SCALE GENOMIC DNA]</scope>
    <source>
        <strain evidence="3">ATCC 14672 / DSM 40746 / JCM 4963 / KCTC 9882 / NRRL B-12104 / FH 1290</strain>
    </source>
</reference>
<protein>
    <submittedName>
        <fullName evidence="2">Predicted protein</fullName>
    </submittedName>
</protein>